<evidence type="ECO:0000256" key="6">
    <source>
        <dbReference type="ARBA" id="ARBA00037672"/>
    </source>
</evidence>
<comment type="caution">
    <text evidence="9">The sequence shown here is derived from an EMBL/GenBank/DDBJ whole genome shotgun (WGS) entry which is preliminary data.</text>
</comment>
<dbReference type="OrthoDB" id="184109at2759"/>
<dbReference type="EMBL" id="VWZI01037511">
    <property type="protein sequence ID" value="NXG54045.1"/>
    <property type="molecule type" value="Genomic_DNA"/>
</dbReference>
<feature type="non-terminal residue" evidence="9">
    <location>
        <position position="73"/>
    </location>
</feature>
<dbReference type="AlphaFoldDB" id="A0A7K9CRR3"/>
<dbReference type="Pfam" id="PF07162">
    <property type="entry name" value="B9-C2"/>
    <property type="match status" value="1"/>
</dbReference>
<gene>
    <name evidence="9" type="primary">B9d2</name>
    <name evidence="9" type="ORF">PSIHAE_R14910</name>
</gene>
<keyword evidence="5" id="KW-0966">Cell projection</keyword>
<keyword evidence="10" id="KW-1185">Reference proteome</keyword>
<comment type="similarity">
    <text evidence="7">Belongs to the B9D family.</text>
</comment>
<evidence type="ECO:0000256" key="7">
    <source>
        <dbReference type="ARBA" id="ARBA00038411"/>
    </source>
</evidence>
<keyword evidence="3" id="KW-0970">Cilium biogenesis/degradation</keyword>
<keyword evidence="4" id="KW-0206">Cytoskeleton</keyword>
<evidence type="ECO:0000313" key="10">
    <source>
        <dbReference type="Proteomes" id="UP000574528"/>
    </source>
</evidence>
<evidence type="ECO:0000256" key="8">
    <source>
        <dbReference type="ARBA" id="ARBA00039272"/>
    </source>
</evidence>
<dbReference type="PANTHER" id="PTHR12968:SF2">
    <property type="entry name" value="B9 DOMAIN-CONTAINING PROTEIN 2"/>
    <property type="match status" value="1"/>
</dbReference>
<evidence type="ECO:0000256" key="2">
    <source>
        <dbReference type="ARBA" id="ARBA00022490"/>
    </source>
</evidence>
<organism evidence="9 10">
    <name type="scientific">Psilopogon haemacephalus</name>
    <name type="common">coppersmith barbet</name>
    <dbReference type="NCBI Taxonomy" id="2585815"/>
    <lineage>
        <taxon>Eukaryota</taxon>
        <taxon>Metazoa</taxon>
        <taxon>Chordata</taxon>
        <taxon>Craniata</taxon>
        <taxon>Vertebrata</taxon>
        <taxon>Euteleostomi</taxon>
        <taxon>Archelosauria</taxon>
        <taxon>Archosauria</taxon>
        <taxon>Dinosauria</taxon>
        <taxon>Saurischia</taxon>
        <taxon>Theropoda</taxon>
        <taxon>Coelurosauria</taxon>
        <taxon>Aves</taxon>
        <taxon>Neognathae</taxon>
        <taxon>Neoaves</taxon>
        <taxon>Telluraves</taxon>
        <taxon>Coraciimorphae</taxon>
        <taxon>Piciformes</taxon>
        <taxon>Megalaimidae</taxon>
        <taxon>Psilopogon</taxon>
    </lineage>
</organism>
<dbReference type="PANTHER" id="PTHR12968">
    <property type="entry name" value="B9 DOMAIN-CONTAINING"/>
    <property type="match status" value="1"/>
</dbReference>
<reference evidence="9 10" key="1">
    <citation type="submission" date="2019-09" db="EMBL/GenBank/DDBJ databases">
        <title>Bird 10,000 Genomes (B10K) Project - Family phase.</title>
        <authorList>
            <person name="Zhang G."/>
        </authorList>
    </citation>
    <scope>NUCLEOTIDE SEQUENCE [LARGE SCALE GENOMIC DNA]</scope>
    <source>
        <strain evidence="9">B10K-DU-001-24</strain>
        <tissue evidence="9">Muscle</tissue>
    </source>
</reference>
<name>A0A7K9CRR3_9PICI</name>
<protein>
    <recommendedName>
        <fullName evidence="8">B9 domain-containing protein 2</fullName>
    </recommendedName>
</protein>
<feature type="non-terminal residue" evidence="9">
    <location>
        <position position="1"/>
    </location>
</feature>
<dbReference type="GO" id="GO:0060271">
    <property type="term" value="P:cilium assembly"/>
    <property type="evidence" value="ECO:0007669"/>
    <property type="project" value="TreeGrafter"/>
</dbReference>
<comment type="subcellular location">
    <subcellularLocation>
        <location evidence="1">Cytoplasm</location>
        <location evidence="1">Cytoskeleton</location>
        <location evidence="1">Cilium basal body</location>
    </subcellularLocation>
</comment>
<evidence type="ECO:0000256" key="3">
    <source>
        <dbReference type="ARBA" id="ARBA00022794"/>
    </source>
</evidence>
<dbReference type="PROSITE" id="PS51381">
    <property type="entry name" value="C2_B9"/>
    <property type="match status" value="1"/>
</dbReference>
<keyword evidence="2" id="KW-0963">Cytoplasm</keyword>
<proteinExistence type="inferred from homology"/>
<accession>A0A7K9CRR3</accession>
<evidence type="ECO:0000313" key="9">
    <source>
        <dbReference type="EMBL" id="NXG54045.1"/>
    </source>
</evidence>
<dbReference type="GO" id="GO:0036038">
    <property type="term" value="C:MKS complex"/>
    <property type="evidence" value="ECO:0007669"/>
    <property type="project" value="TreeGrafter"/>
</dbReference>
<evidence type="ECO:0000256" key="5">
    <source>
        <dbReference type="ARBA" id="ARBA00023273"/>
    </source>
</evidence>
<dbReference type="InterPro" id="IPR010796">
    <property type="entry name" value="C2_B9-type_dom"/>
</dbReference>
<evidence type="ECO:0000256" key="4">
    <source>
        <dbReference type="ARBA" id="ARBA00023212"/>
    </source>
</evidence>
<sequence length="73" mass="8101">LAYGACHLPSSPGWHSLDCATWRPRGGWRQRLRQRCLGEGLQLLAPQASQGATERFRLRTEAMGSVQLQLGVI</sequence>
<dbReference type="Proteomes" id="UP000574528">
    <property type="component" value="Unassembled WGS sequence"/>
</dbReference>
<comment type="function">
    <text evidence="6">Component of the tectonic-like complex, a complex localized at the transition zone of primary cilia and acting as a barrier that prevents diffusion of transmembrane proteins between the cilia and plasma membranes.</text>
</comment>
<evidence type="ECO:0000256" key="1">
    <source>
        <dbReference type="ARBA" id="ARBA00004120"/>
    </source>
</evidence>